<dbReference type="InterPro" id="IPR002625">
    <property type="entry name" value="Smr_dom"/>
</dbReference>
<dbReference type="PANTHER" id="PTHR48466">
    <property type="entry name" value="OS10G0509000 PROTEIN-RELATED"/>
    <property type="match status" value="1"/>
</dbReference>
<dbReference type="InterPro" id="IPR046893">
    <property type="entry name" value="MSSS"/>
</dbReference>
<keyword evidence="12" id="KW-1185">Reference proteome</keyword>
<dbReference type="SMART" id="SM00534">
    <property type="entry name" value="MUTSac"/>
    <property type="match status" value="1"/>
</dbReference>
<dbReference type="NCBIfam" id="TIGR01069">
    <property type="entry name" value="mutS2"/>
    <property type="match status" value="1"/>
</dbReference>
<dbReference type="EC" id="3.6.4.-" evidence="8"/>
<dbReference type="InterPro" id="IPR007696">
    <property type="entry name" value="DNA_mismatch_repair_MutS_core"/>
</dbReference>
<comment type="function">
    <text evidence="8">Endonuclease that is involved in the suppression of homologous recombination and thus may have a key role in the control of bacterial genetic diversity.</text>
</comment>
<dbReference type="Pfam" id="PF01713">
    <property type="entry name" value="Smr"/>
    <property type="match status" value="1"/>
</dbReference>
<evidence type="ECO:0000256" key="3">
    <source>
        <dbReference type="ARBA" id="ARBA00022759"/>
    </source>
</evidence>
<dbReference type="SMART" id="SM00463">
    <property type="entry name" value="SMR"/>
    <property type="match status" value="1"/>
</dbReference>
<evidence type="ECO:0000313" key="12">
    <source>
        <dbReference type="Proteomes" id="UP001596310"/>
    </source>
</evidence>
<dbReference type="PANTHER" id="PTHR48466:SF2">
    <property type="entry name" value="OS10G0509000 PROTEIN"/>
    <property type="match status" value="1"/>
</dbReference>
<dbReference type="RefSeq" id="WP_125598763.1">
    <property type="nucleotide sequence ID" value="NZ_JBHSSM010000004.1"/>
</dbReference>
<dbReference type="Pfam" id="PF20297">
    <property type="entry name" value="MSSS"/>
    <property type="match status" value="1"/>
</dbReference>
<evidence type="ECO:0000256" key="2">
    <source>
        <dbReference type="ARBA" id="ARBA00022741"/>
    </source>
</evidence>
<keyword evidence="2 8" id="KW-0547">Nucleotide-binding</keyword>
<evidence type="ECO:0000256" key="7">
    <source>
        <dbReference type="ARBA" id="ARBA00023125"/>
    </source>
</evidence>
<keyword evidence="1 8" id="KW-0699">rRNA-binding</keyword>
<dbReference type="Pfam" id="PF00488">
    <property type="entry name" value="MutS_V"/>
    <property type="match status" value="1"/>
</dbReference>
<evidence type="ECO:0000313" key="11">
    <source>
        <dbReference type="EMBL" id="MFC6314031.1"/>
    </source>
</evidence>
<keyword evidence="3 8" id="KW-0255">Endonuclease</keyword>
<dbReference type="SUPFAM" id="SSF52540">
    <property type="entry name" value="P-loop containing nucleoside triphosphate hydrolases"/>
    <property type="match status" value="1"/>
</dbReference>
<evidence type="ECO:0000256" key="5">
    <source>
        <dbReference type="ARBA" id="ARBA00022840"/>
    </source>
</evidence>
<dbReference type="PROSITE" id="PS50828">
    <property type="entry name" value="SMR"/>
    <property type="match status" value="1"/>
</dbReference>
<dbReference type="SUPFAM" id="SSF48334">
    <property type="entry name" value="DNA repair protein MutS, domain III"/>
    <property type="match status" value="1"/>
</dbReference>
<dbReference type="HAMAP" id="MF_00092">
    <property type="entry name" value="MutS2"/>
    <property type="match status" value="1"/>
</dbReference>
<evidence type="ECO:0000256" key="8">
    <source>
        <dbReference type="HAMAP-Rule" id="MF_00092"/>
    </source>
</evidence>
<evidence type="ECO:0000256" key="9">
    <source>
        <dbReference type="SAM" id="Coils"/>
    </source>
</evidence>
<gene>
    <name evidence="8" type="primary">mutS2</name>
    <name evidence="8" type="synonym">rqcU</name>
    <name evidence="11" type="ORF">ACFQHW_00405</name>
</gene>
<comment type="function">
    <text evidence="8">Acts as a ribosome collision sensor, splitting the ribosome into its 2 subunits. Detects stalled/collided 70S ribosomes which it binds and splits by an ATP-hydrolysis driven conformational change. Acts upstream of the ribosome quality control system (RQC), a ribosome-associated complex that mediates the extraction of incompletely synthesized nascent chains from stalled ribosomes and their subsequent degradation. Probably generates substrates for RQC.</text>
</comment>
<dbReference type="CDD" id="cd03280">
    <property type="entry name" value="ABC_MutS2"/>
    <property type="match status" value="1"/>
</dbReference>
<dbReference type="Gene3D" id="3.30.1370.110">
    <property type="match status" value="1"/>
</dbReference>
<comment type="similarity">
    <text evidence="8">Belongs to the DNA mismatch repair MutS family. MutS2 subfamily.</text>
</comment>
<keyword evidence="9" id="KW-0175">Coiled coil</keyword>
<dbReference type="SUPFAM" id="SSF160443">
    <property type="entry name" value="SMR domain-like"/>
    <property type="match status" value="1"/>
</dbReference>
<dbReference type="EMBL" id="JBHSSM010000004">
    <property type="protein sequence ID" value="MFC6314031.1"/>
    <property type="molecule type" value="Genomic_DNA"/>
</dbReference>
<evidence type="ECO:0000256" key="4">
    <source>
        <dbReference type="ARBA" id="ARBA00022801"/>
    </source>
</evidence>
<dbReference type="EC" id="3.1.-.-" evidence="8"/>
<name>A0ABW1ULF6_9LACO</name>
<dbReference type="InterPro" id="IPR036063">
    <property type="entry name" value="Smr_dom_sf"/>
</dbReference>
<dbReference type="InterPro" id="IPR036187">
    <property type="entry name" value="DNA_mismatch_repair_MutS_sf"/>
</dbReference>
<sequence length="785" mass="87502">MNSRVLRLLEFNKIKQQIQPYLATEMGRSTLAELMPSADADTVQLWLDQTKDGADLLRLKGGLPLAQLVGMDAPLHRLEIGANLNGPELAAIGRSLRVVSQITNFFRDLDDTIELRALPELAANLVNLPEQSQLLRRSIESDGSVLDTASSQLQSLRKTIHSQETEIRSRMDGYTRGSQAKYLSEPIVTIRNDRYVIPVRAEYRHQFGGIIHDQSASGQTVYVEPQSILEMNNKLRQVQLAEKQEIERILAELSAALAPYTNELRSNEYLLGQFDFINGKAKYAAQIRGTEPLVSTDNIVKLRQARHPLLDPRQVVSNDILIGDTYKTIVVTGPNTGGKTITLKTLGLIQLMAQSGLFIPTREESQVGIFHEIYADIGDEQSIEQNLSTFSSHMDNIINFLDPVDDRDLVLLDELGAGTDPQEGASLAIAILDYLGGTGAEVMASTHYPELKVYGYERPETINASMEFDVKTLKPTYRLLIGMPGRSNAFDISRRLGMPEAIVAAAKELMNGASQDLNDMISDLEAQRKQTETRGEELAQQLQEATALHDELKSAWTDFQKQKERLQATAQEKANQLVDQAQTEADQIIDELRQMRLNGAQSVKEDQLIAAKGQLNQLHQERSLKQNKVLQRAKRQQEIKVGDDVRVLSYGQVGVVTQKFSAHQYEVQMGIIKMKIAERELEKIKAPQPAAQRQIVTVRGGSDHHVSTQLDLRGQRYDEALANLDRYIDAALLAGYESVTIVHGKGTGAIRQGVQDYLKQNRRVKRYEYAPASAGGNGATLVFFK</sequence>
<accession>A0ABW1ULF6</accession>
<dbReference type="SMART" id="SM00533">
    <property type="entry name" value="MUTSd"/>
    <property type="match status" value="1"/>
</dbReference>
<keyword evidence="4 8" id="KW-0378">Hydrolase</keyword>
<keyword evidence="8" id="KW-0540">Nuclease</keyword>
<dbReference type="PIRSF" id="PIRSF005814">
    <property type="entry name" value="MutS_YshD"/>
    <property type="match status" value="1"/>
</dbReference>
<evidence type="ECO:0000256" key="6">
    <source>
        <dbReference type="ARBA" id="ARBA00022884"/>
    </source>
</evidence>
<keyword evidence="6 8" id="KW-0694">RNA-binding</keyword>
<keyword evidence="7 8" id="KW-0238">DNA-binding</keyword>
<dbReference type="Proteomes" id="UP001596310">
    <property type="component" value="Unassembled WGS sequence"/>
</dbReference>
<feature type="domain" description="Smr" evidence="10">
    <location>
        <begin position="710"/>
        <end position="785"/>
    </location>
</feature>
<organism evidence="11 12">
    <name type="scientific">Lapidilactobacillus achengensis</name>
    <dbReference type="NCBI Taxonomy" id="2486000"/>
    <lineage>
        <taxon>Bacteria</taxon>
        <taxon>Bacillati</taxon>
        <taxon>Bacillota</taxon>
        <taxon>Bacilli</taxon>
        <taxon>Lactobacillales</taxon>
        <taxon>Lactobacillaceae</taxon>
        <taxon>Lapidilactobacillus</taxon>
    </lineage>
</organism>
<evidence type="ECO:0000259" key="10">
    <source>
        <dbReference type="PROSITE" id="PS50828"/>
    </source>
</evidence>
<dbReference type="InterPro" id="IPR000432">
    <property type="entry name" value="DNA_mismatch_repair_MutS_C"/>
</dbReference>
<comment type="subunit">
    <text evidence="8">Homodimer. Binds to stalled ribosomes, contacting rRNA.</text>
</comment>
<proteinExistence type="inferred from homology"/>
<reference evidence="12" key="1">
    <citation type="journal article" date="2019" name="Int. J. Syst. Evol. Microbiol.">
        <title>The Global Catalogue of Microorganisms (GCM) 10K type strain sequencing project: providing services to taxonomists for standard genome sequencing and annotation.</title>
        <authorList>
            <consortium name="The Broad Institute Genomics Platform"/>
            <consortium name="The Broad Institute Genome Sequencing Center for Infectious Disease"/>
            <person name="Wu L."/>
            <person name="Ma J."/>
        </authorList>
    </citation>
    <scope>NUCLEOTIDE SEQUENCE [LARGE SCALE GENOMIC DNA]</scope>
    <source>
        <strain evidence="12">CCM 8897</strain>
    </source>
</reference>
<comment type="caution">
    <text evidence="11">The sequence shown here is derived from an EMBL/GenBank/DDBJ whole genome shotgun (WGS) entry which is preliminary data.</text>
</comment>
<keyword evidence="5 8" id="KW-0067">ATP-binding</keyword>
<dbReference type="Gene3D" id="3.40.50.300">
    <property type="entry name" value="P-loop containing nucleotide triphosphate hydrolases"/>
    <property type="match status" value="1"/>
</dbReference>
<dbReference type="InterPro" id="IPR027417">
    <property type="entry name" value="P-loop_NTPase"/>
</dbReference>
<dbReference type="InterPro" id="IPR005747">
    <property type="entry name" value="MutS2"/>
</dbReference>
<evidence type="ECO:0000256" key="1">
    <source>
        <dbReference type="ARBA" id="ARBA00022730"/>
    </source>
</evidence>
<feature type="coiled-coil region" evidence="9">
    <location>
        <begin position="514"/>
        <end position="598"/>
    </location>
</feature>
<dbReference type="InterPro" id="IPR045076">
    <property type="entry name" value="MutS"/>
</dbReference>
<feature type="binding site" evidence="8">
    <location>
        <begin position="333"/>
        <end position="340"/>
    </location>
    <ligand>
        <name>ATP</name>
        <dbReference type="ChEBI" id="CHEBI:30616"/>
    </ligand>
</feature>
<dbReference type="GO" id="GO:0004519">
    <property type="term" value="F:endonuclease activity"/>
    <property type="evidence" value="ECO:0007669"/>
    <property type="project" value="UniProtKB-KW"/>
</dbReference>
<protein>
    <recommendedName>
        <fullName evidence="8">Endonuclease MutS2</fullName>
        <ecNumber evidence="8">3.1.-.-</ecNumber>
    </recommendedName>
    <alternativeName>
        <fullName evidence="8">Ribosome-associated protein quality control-upstream factor</fullName>
        <shortName evidence="8">RQC-upstream factor</shortName>
        <shortName evidence="8">RqcU</shortName>
        <ecNumber evidence="8">3.6.4.-</ecNumber>
    </alternativeName>
</protein>